<dbReference type="Proteomes" id="UP000242474">
    <property type="component" value="Unassembled WGS sequence"/>
</dbReference>
<dbReference type="InterPro" id="IPR006179">
    <property type="entry name" value="5_nucleotidase/apyrase"/>
</dbReference>
<dbReference type="SUPFAM" id="SSF56300">
    <property type="entry name" value="Metallo-dependent phosphatases"/>
    <property type="match status" value="1"/>
</dbReference>
<dbReference type="GO" id="GO:0046872">
    <property type="term" value="F:metal ion binding"/>
    <property type="evidence" value="ECO:0007669"/>
    <property type="project" value="InterPro"/>
</dbReference>
<organism evidence="7 8">
    <name type="scientific">Coemansia reversa (strain ATCC 12441 / NRRL 1564)</name>
    <dbReference type="NCBI Taxonomy" id="763665"/>
    <lineage>
        <taxon>Eukaryota</taxon>
        <taxon>Fungi</taxon>
        <taxon>Fungi incertae sedis</taxon>
        <taxon>Zoopagomycota</taxon>
        <taxon>Kickxellomycotina</taxon>
        <taxon>Kickxellomycetes</taxon>
        <taxon>Kickxellales</taxon>
        <taxon>Kickxellaceae</taxon>
        <taxon>Coemansia</taxon>
    </lineage>
</organism>
<name>A0A2G5B447_COERN</name>
<dbReference type="GO" id="GO:0016788">
    <property type="term" value="F:hydrolase activity, acting on ester bonds"/>
    <property type="evidence" value="ECO:0007669"/>
    <property type="project" value="InterPro"/>
</dbReference>
<feature type="transmembrane region" description="Helical" evidence="4">
    <location>
        <begin position="117"/>
        <end position="141"/>
    </location>
</feature>
<dbReference type="Pfam" id="PF02872">
    <property type="entry name" value="5_nucleotid_C"/>
    <property type="match status" value="1"/>
</dbReference>
<dbReference type="EMBL" id="KZ303535">
    <property type="protein sequence ID" value="PIA13507.1"/>
    <property type="molecule type" value="Genomic_DNA"/>
</dbReference>
<dbReference type="Pfam" id="PF00149">
    <property type="entry name" value="Metallophos"/>
    <property type="match status" value="1"/>
</dbReference>
<dbReference type="OrthoDB" id="10252235at2759"/>
<dbReference type="InterPro" id="IPR006146">
    <property type="entry name" value="5'-Nucleotdase_CS"/>
</dbReference>
<gene>
    <name evidence="7" type="ORF">COEREDRAFT_83431</name>
</gene>
<dbReference type="STRING" id="763665.A0A2G5B447"/>
<dbReference type="PANTHER" id="PTHR11575:SF24">
    <property type="entry name" value="5'-NUCLEOTIDASE"/>
    <property type="match status" value="1"/>
</dbReference>
<dbReference type="Gene3D" id="3.60.21.10">
    <property type="match status" value="1"/>
</dbReference>
<dbReference type="AlphaFoldDB" id="A0A2G5B447"/>
<dbReference type="GO" id="GO:0000166">
    <property type="term" value="F:nucleotide binding"/>
    <property type="evidence" value="ECO:0007669"/>
    <property type="project" value="UniProtKB-KW"/>
</dbReference>
<dbReference type="PANTHER" id="PTHR11575">
    <property type="entry name" value="5'-NUCLEOTIDASE-RELATED"/>
    <property type="match status" value="1"/>
</dbReference>
<evidence type="ECO:0000256" key="1">
    <source>
        <dbReference type="ARBA" id="ARBA00006654"/>
    </source>
</evidence>
<keyword evidence="4" id="KW-0472">Membrane</keyword>
<keyword evidence="4" id="KW-1133">Transmembrane helix</keyword>
<protein>
    <submittedName>
        <fullName evidence="7">Metallo-dependent phosphatase</fullName>
    </submittedName>
</protein>
<keyword evidence="2" id="KW-0732">Signal</keyword>
<keyword evidence="8" id="KW-1185">Reference proteome</keyword>
<dbReference type="InterPro" id="IPR004843">
    <property type="entry name" value="Calcineurin-like_PHP"/>
</dbReference>
<evidence type="ECO:0000259" key="6">
    <source>
        <dbReference type="Pfam" id="PF02872"/>
    </source>
</evidence>
<comment type="similarity">
    <text evidence="1 3">Belongs to the 5'-nucleotidase family.</text>
</comment>
<sequence>MSRDAYIPLQDLDIASATAASDNSDEGSSSGISRLENGILTPRRIRAQTIEATDTPKYTPFPIANSTPRNSNSSLENILNGLEDDSTTAEDAGMLSSDNRRGRYCRRPNEPIWSRHMLLLPLLLFVSMGLAALVISTIAWARDRRERPSEYVDSSLFPFVVTPGFGQYAMRLIHTNDLHGHFLPTNASGSICDPQQQSHKLGCHGGVAYSKMIIDQLRGGEKVPNSPVLLNAGDEFEGSLFYTLFRGNLSAVLLNAFDYDAIALGNHEFDLGPDHLARYLDLVHAPALCANLDFINPLPQLQAALQPFAIIERHHLGVIGVLTPETAVSSNIGLNVNVSDPAAAVSAARTRLASMGINRIVVLSHLGFEADRELAAQVSGISLIVGGHTHSYLGNPRPDSDPHPIAPYPTWVRNADDWQTAVVQAKSFGEYVGYLDLVFNDDGSLDSKMTRGTPVPVDIVSEDSSVRGRLPSRRITSLLQPFVDRANEFSSHKVGLALDDFVKPSGKRDTKELALGNLITDAMVWGTRHAPVSFIGTGSLRGSLPKGTLTRGHLFDALPFDDSLHSATISGSVLRNMIEGMLSGTRNGKPVLSSLQCSGLRWPKPGLVEIRTHVANFDSRPLRGEIWRTLDDKELYQVVMTGFIAAGGDNLLDSLNSTTVTENFRDLVELYITRFSPLSPLLNHRKS</sequence>
<evidence type="ECO:0000256" key="2">
    <source>
        <dbReference type="ARBA" id="ARBA00022729"/>
    </source>
</evidence>
<evidence type="ECO:0000313" key="8">
    <source>
        <dbReference type="Proteomes" id="UP000242474"/>
    </source>
</evidence>
<evidence type="ECO:0000313" key="7">
    <source>
        <dbReference type="EMBL" id="PIA13507.1"/>
    </source>
</evidence>
<dbReference type="Gene3D" id="3.90.780.10">
    <property type="entry name" value="5'-Nucleotidase, C-terminal domain"/>
    <property type="match status" value="1"/>
</dbReference>
<feature type="domain" description="Calcineurin-like phosphoesterase" evidence="5">
    <location>
        <begin position="170"/>
        <end position="392"/>
    </location>
</feature>
<dbReference type="PROSITE" id="PS00786">
    <property type="entry name" value="5_NUCLEOTIDASE_2"/>
    <property type="match status" value="1"/>
</dbReference>
<reference evidence="7 8" key="1">
    <citation type="journal article" date="2015" name="Genome Biol. Evol.">
        <title>Phylogenomic analyses indicate that early fungi evolved digesting cell walls of algal ancestors of land plants.</title>
        <authorList>
            <person name="Chang Y."/>
            <person name="Wang S."/>
            <person name="Sekimoto S."/>
            <person name="Aerts A.L."/>
            <person name="Choi C."/>
            <person name="Clum A."/>
            <person name="LaButti K.M."/>
            <person name="Lindquist E.A."/>
            <person name="Yee Ngan C."/>
            <person name="Ohm R.A."/>
            <person name="Salamov A.A."/>
            <person name="Grigoriev I.V."/>
            <person name="Spatafora J.W."/>
            <person name="Berbee M.L."/>
        </authorList>
    </citation>
    <scope>NUCLEOTIDE SEQUENCE [LARGE SCALE GENOMIC DNA]</scope>
    <source>
        <strain evidence="7 8">NRRL 1564</strain>
    </source>
</reference>
<keyword evidence="4" id="KW-0812">Transmembrane</keyword>
<keyword evidence="3" id="KW-0378">Hydrolase</keyword>
<evidence type="ECO:0000256" key="3">
    <source>
        <dbReference type="RuleBase" id="RU362119"/>
    </source>
</evidence>
<proteinExistence type="inferred from homology"/>
<accession>A0A2G5B447</accession>
<dbReference type="InterPro" id="IPR029052">
    <property type="entry name" value="Metallo-depent_PP-like"/>
</dbReference>
<dbReference type="SUPFAM" id="SSF55816">
    <property type="entry name" value="5'-nucleotidase (syn. UDP-sugar hydrolase), C-terminal domain"/>
    <property type="match status" value="1"/>
</dbReference>
<keyword evidence="3" id="KW-0547">Nucleotide-binding</keyword>
<dbReference type="InterPro" id="IPR036907">
    <property type="entry name" value="5'-Nucleotdase_C_sf"/>
</dbReference>
<dbReference type="PROSITE" id="PS00785">
    <property type="entry name" value="5_NUCLEOTIDASE_1"/>
    <property type="match status" value="1"/>
</dbReference>
<dbReference type="InterPro" id="IPR008334">
    <property type="entry name" value="5'-Nucleotdase_C"/>
</dbReference>
<dbReference type="GO" id="GO:0009166">
    <property type="term" value="P:nucleotide catabolic process"/>
    <property type="evidence" value="ECO:0007669"/>
    <property type="project" value="InterPro"/>
</dbReference>
<feature type="domain" description="5'-Nucleotidase C-terminal" evidence="6">
    <location>
        <begin position="507"/>
        <end position="651"/>
    </location>
</feature>
<evidence type="ECO:0000259" key="5">
    <source>
        <dbReference type="Pfam" id="PF00149"/>
    </source>
</evidence>
<dbReference type="PRINTS" id="PR01607">
    <property type="entry name" value="APYRASEFAMLY"/>
</dbReference>
<evidence type="ECO:0000256" key="4">
    <source>
        <dbReference type="SAM" id="Phobius"/>
    </source>
</evidence>